<sequence>MSQTIKLAGRAPLLARCFPDSWAEPLFKAQPRVVKTHKTLAEMPGPSTFSFLSDLFCKKGLSRLHELQPGSFGSSSALGVRKFFKASIHDQEASDWSRSWRQGRQAPHPAQSTSPPGRGLLKGVQRPIQTWLLTGGREEVAEKDPQLMSWLEA</sequence>
<dbReference type="Proteomes" id="UP000827872">
    <property type="component" value="Linkage Group LG03"/>
</dbReference>
<proteinExistence type="predicted"/>
<keyword evidence="2" id="KW-1185">Reference proteome</keyword>
<protein>
    <submittedName>
        <fullName evidence="1">Uncharacterized protein</fullName>
    </submittedName>
</protein>
<organism evidence="1 2">
    <name type="scientific">Sphaerodactylus townsendi</name>
    <dbReference type="NCBI Taxonomy" id="933632"/>
    <lineage>
        <taxon>Eukaryota</taxon>
        <taxon>Metazoa</taxon>
        <taxon>Chordata</taxon>
        <taxon>Craniata</taxon>
        <taxon>Vertebrata</taxon>
        <taxon>Euteleostomi</taxon>
        <taxon>Lepidosauria</taxon>
        <taxon>Squamata</taxon>
        <taxon>Bifurcata</taxon>
        <taxon>Gekkota</taxon>
        <taxon>Sphaerodactylidae</taxon>
        <taxon>Sphaerodactylus</taxon>
    </lineage>
</organism>
<evidence type="ECO:0000313" key="2">
    <source>
        <dbReference type="Proteomes" id="UP000827872"/>
    </source>
</evidence>
<evidence type="ECO:0000313" key="1">
    <source>
        <dbReference type="EMBL" id="KAH7993589.1"/>
    </source>
</evidence>
<name>A0ACB8EM03_9SAUR</name>
<accession>A0ACB8EM03</accession>
<gene>
    <name evidence="1" type="ORF">K3G42_031523</name>
</gene>
<dbReference type="EMBL" id="CM037616">
    <property type="protein sequence ID" value="KAH7993589.1"/>
    <property type="molecule type" value="Genomic_DNA"/>
</dbReference>
<reference evidence="1" key="1">
    <citation type="submission" date="2021-08" db="EMBL/GenBank/DDBJ databases">
        <title>The first chromosome-level gecko genome reveals the dynamic sex chromosomes of Neotropical dwarf geckos (Sphaerodactylidae: Sphaerodactylus).</title>
        <authorList>
            <person name="Pinto B.J."/>
            <person name="Keating S.E."/>
            <person name="Gamble T."/>
        </authorList>
    </citation>
    <scope>NUCLEOTIDE SEQUENCE</scope>
    <source>
        <strain evidence="1">TG3544</strain>
    </source>
</reference>
<comment type="caution">
    <text evidence="1">The sequence shown here is derived from an EMBL/GenBank/DDBJ whole genome shotgun (WGS) entry which is preliminary data.</text>
</comment>